<keyword evidence="7 11" id="KW-0675">Receptor</keyword>
<dbReference type="OrthoDB" id="6614738at2759"/>
<dbReference type="EMBL" id="BGZK01000387">
    <property type="protein sequence ID" value="GBP40754.1"/>
    <property type="molecule type" value="Genomic_DNA"/>
</dbReference>
<evidence type="ECO:0000256" key="2">
    <source>
        <dbReference type="ARBA" id="ARBA00008685"/>
    </source>
</evidence>
<evidence type="ECO:0000256" key="1">
    <source>
        <dbReference type="ARBA" id="ARBA00004651"/>
    </source>
</evidence>
<dbReference type="STRING" id="151549.A0A4C1VSG0"/>
<keyword evidence="5 9" id="KW-1133">Transmembrane helix</keyword>
<feature type="domain" description="Ionotropic glutamate receptor C-terminal" evidence="10">
    <location>
        <begin position="508"/>
        <end position="760"/>
    </location>
</feature>
<dbReference type="PANTHER" id="PTHR42643">
    <property type="entry name" value="IONOTROPIC RECEPTOR 20A-RELATED"/>
    <property type="match status" value="1"/>
</dbReference>
<dbReference type="PANTHER" id="PTHR42643:SF30">
    <property type="entry name" value="IONOTROPIC RECEPTOR 40A-RELATED"/>
    <property type="match status" value="1"/>
</dbReference>
<dbReference type="Gene3D" id="1.10.287.70">
    <property type="match status" value="1"/>
</dbReference>
<feature type="transmembrane region" description="Helical" evidence="9">
    <location>
        <begin position="752"/>
        <end position="776"/>
    </location>
</feature>
<evidence type="ECO:0000313" key="12">
    <source>
        <dbReference type="Proteomes" id="UP000299102"/>
    </source>
</evidence>
<dbReference type="InterPro" id="IPR001320">
    <property type="entry name" value="Iontro_rcpt_C"/>
</dbReference>
<feature type="transmembrane region" description="Helical" evidence="9">
    <location>
        <begin position="543"/>
        <end position="561"/>
    </location>
</feature>
<dbReference type="Gene3D" id="3.40.190.10">
    <property type="entry name" value="Periplasmic binding protein-like II"/>
    <property type="match status" value="1"/>
</dbReference>
<evidence type="ECO:0000256" key="3">
    <source>
        <dbReference type="ARBA" id="ARBA00022475"/>
    </source>
</evidence>
<organism evidence="11 12">
    <name type="scientific">Eumeta variegata</name>
    <name type="common">Bagworm moth</name>
    <name type="synonym">Eumeta japonica</name>
    <dbReference type="NCBI Taxonomy" id="151549"/>
    <lineage>
        <taxon>Eukaryota</taxon>
        <taxon>Metazoa</taxon>
        <taxon>Ecdysozoa</taxon>
        <taxon>Arthropoda</taxon>
        <taxon>Hexapoda</taxon>
        <taxon>Insecta</taxon>
        <taxon>Pterygota</taxon>
        <taxon>Neoptera</taxon>
        <taxon>Endopterygota</taxon>
        <taxon>Lepidoptera</taxon>
        <taxon>Glossata</taxon>
        <taxon>Ditrysia</taxon>
        <taxon>Tineoidea</taxon>
        <taxon>Psychidae</taxon>
        <taxon>Oiketicinae</taxon>
        <taxon>Eumeta</taxon>
    </lineage>
</organism>
<sequence length="794" mass="90709">MSGANLKKSNESCTPLRFSIETTERFLKIPMTVDEKGIIYNKNVRKRSRLKGKHAPQTTVKPELTRNKLMPCIRWNCIRIKSGTLTEFEKGTGVGNKYGDGIRIKSVTGIGTKSENGIASFDTKYDIRIHGSISKLAVLRALAIWMFLKIAFLVIWLIDYLNKAHCASSLLIDSAASNETHQKEDCVLKLSAKYFVDKRALRGSIVIVNINSHASITHEFLLRVINNGMKYSVMVKDSIYPHANASHFPEKAKNYMLILQKKLELNRNIEQLNKLPTWNPRAKAIVYYEVSQGEVGSEIATEFINELRKHKLLKVIVLIYSIDNGEVTSYTWRPYSDTNCGGKCHTVYILDRCRENNLIQYEKQTEIVTFDMKLCPLLVFAVVSEPYVMPPTSKLNSSLDKDVFNFDVGAEINLVKIITQFMNMSLVVRTSPEPEQWGTITPHGDASGAFALLKNDSVDLVIGNIEATKTIRFWFDPTVSYTQDEMTWCVPKAGPASTWDNFVAIFQWPIWTVTFVTFICKGLLFHYFVYIENKNLERQVTKWPTNTFLMTVSMLLGWGAAFNPKSVTFRLLIITWLLFSLNLGISYVSSLRSFLMHPRFVKQIGTEAELIESKISFGGREIYKNHFLNNDDVTSSYIYENYNSTTFIEGIKRAALTRNMAVVASRRQALYQDQVLGKGVKLLYCFPESDNLYKYGVVLLARKWHPMVENFNRIIRSMSENGLIIKWTEELVTTSRVRAERSSVEPLGMRHLLGAFMLTGFLHGISVIIFLVEIVWKAIQIRRCEKFVTLNPRL</sequence>
<evidence type="ECO:0000256" key="5">
    <source>
        <dbReference type="ARBA" id="ARBA00022989"/>
    </source>
</evidence>
<dbReference type="InterPro" id="IPR052192">
    <property type="entry name" value="Insect_Ionotropic_Sensory_Rcpt"/>
</dbReference>
<evidence type="ECO:0000256" key="4">
    <source>
        <dbReference type="ARBA" id="ARBA00022692"/>
    </source>
</evidence>
<evidence type="ECO:0000259" key="10">
    <source>
        <dbReference type="Pfam" id="PF00060"/>
    </source>
</evidence>
<evidence type="ECO:0000256" key="6">
    <source>
        <dbReference type="ARBA" id="ARBA00023136"/>
    </source>
</evidence>
<comment type="similarity">
    <text evidence="2">Belongs to the glutamate-gated ion channel (TC 1.A.10.1) family.</text>
</comment>
<keyword evidence="3" id="KW-1003">Cell membrane</keyword>
<dbReference type="GO" id="GO:0015276">
    <property type="term" value="F:ligand-gated monoatomic ion channel activity"/>
    <property type="evidence" value="ECO:0007669"/>
    <property type="project" value="InterPro"/>
</dbReference>
<proteinExistence type="inferred from homology"/>
<dbReference type="SUPFAM" id="SSF53850">
    <property type="entry name" value="Periplasmic binding protein-like II"/>
    <property type="match status" value="1"/>
</dbReference>
<reference evidence="11 12" key="1">
    <citation type="journal article" date="2019" name="Commun. Biol.">
        <title>The bagworm genome reveals a unique fibroin gene that provides high tensile strength.</title>
        <authorList>
            <person name="Kono N."/>
            <person name="Nakamura H."/>
            <person name="Ohtoshi R."/>
            <person name="Tomita M."/>
            <person name="Numata K."/>
            <person name="Arakawa K."/>
        </authorList>
    </citation>
    <scope>NUCLEOTIDE SEQUENCE [LARGE SCALE GENOMIC DNA]</scope>
</reference>
<comment type="caution">
    <text evidence="11">The sequence shown here is derived from an EMBL/GenBank/DDBJ whole genome shotgun (WGS) entry which is preliminary data.</text>
</comment>
<evidence type="ECO:0000313" key="11">
    <source>
        <dbReference type="EMBL" id="GBP40754.1"/>
    </source>
</evidence>
<evidence type="ECO:0000256" key="9">
    <source>
        <dbReference type="SAM" id="Phobius"/>
    </source>
</evidence>
<dbReference type="Pfam" id="PF00060">
    <property type="entry name" value="Lig_chan"/>
    <property type="match status" value="1"/>
</dbReference>
<feature type="transmembrane region" description="Helical" evidence="9">
    <location>
        <begin position="567"/>
        <end position="589"/>
    </location>
</feature>
<keyword evidence="6 9" id="KW-0472">Membrane</keyword>
<protein>
    <submittedName>
        <fullName evidence="11">Probable glutamate receptor</fullName>
    </submittedName>
</protein>
<gene>
    <name evidence="11" type="ORF">EVAR_26418_1</name>
</gene>
<evidence type="ECO:0000256" key="7">
    <source>
        <dbReference type="ARBA" id="ARBA00023170"/>
    </source>
</evidence>
<dbReference type="AlphaFoldDB" id="A0A4C1VSG0"/>
<comment type="subcellular location">
    <subcellularLocation>
        <location evidence="1">Cell membrane</location>
        <topology evidence="1">Multi-pass membrane protein</topology>
    </subcellularLocation>
</comment>
<keyword evidence="4 9" id="KW-0812">Transmembrane</keyword>
<accession>A0A4C1VSG0</accession>
<keyword evidence="12" id="KW-1185">Reference proteome</keyword>
<feature type="transmembrane region" description="Helical" evidence="9">
    <location>
        <begin position="137"/>
        <end position="158"/>
    </location>
</feature>
<name>A0A4C1VSG0_EUMVA</name>
<dbReference type="Proteomes" id="UP000299102">
    <property type="component" value="Unassembled WGS sequence"/>
</dbReference>
<dbReference type="GO" id="GO:0050906">
    <property type="term" value="P:detection of stimulus involved in sensory perception"/>
    <property type="evidence" value="ECO:0007669"/>
    <property type="project" value="UniProtKB-ARBA"/>
</dbReference>
<dbReference type="GO" id="GO:0005886">
    <property type="term" value="C:plasma membrane"/>
    <property type="evidence" value="ECO:0007669"/>
    <property type="project" value="UniProtKB-SubCell"/>
</dbReference>
<evidence type="ECO:0000256" key="8">
    <source>
        <dbReference type="ARBA" id="ARBA00023180"/>
    </source>
</evidence>
<feature type="transmembrane region" description="Helical" evidence="9">
    <location>
        <begin position="508"/>
        <end position="531"/>
    </location>
</feature>
<keyword evidence="8" id="KW-0325">Glycoprotein</keyword>